<feature type="region of interest" description="Disordered" evidence="1">
    <location>
        <begin position="74"/>
        <end position="98"/>
    </location>
</feature>
<protein>
    <submittedName>
        <fullName evidence="2">Uncharacterized protein</fullName>
    </submittedName>
</protein>
<keyword evidence="3" id="KW-1185">Reference proteome</keyword>
<comment type="caution">
    <text evidence="2">The sequence shown here is derived from an EMBL/GenBank/DDBJ whole genome shotgun (WGS) entry which is preliminary data.</text>
</comment>
<proteinExistence type="predicted"/>
<evidence type="ECO:0000313" key="2">
    <source>
        <dbReference type="EMBL" id="GFO19777.1"/>
    </source>
</evidence>
<name>A0AAV4BKD7_9GAST</name>
<gene>
    <name evidence="2" type="ORF">PoB_004628200</name>
</gene>
<organism evidence="2 3">
    <name type="scientific">Plakobranchus ocellatus</name>
    <dbReference type="NCBI Taxonomy" id="259542"/>
    <lineage>
        <taxon>Eukaryota</taxon>
        <taxon>Metazoa</taxon>
        <taxon>Spiralia</taxon>
        <taxon>Lophotrochozoa</taxon>
        <taxon>Mollusca</taxon>
        <taxon>Gastropoda</taxon>
        <taxon>Heterobranchia</taxon>
        <taxon>Euthyneura</taxon>
        <taxon>Panpulmonata</taxon>
        <taxon>Sacoglossa</taxon>
        <taxon>Placobranchoidea</taxon>
        <taxon>Plakobranchidae</taxon>
        <taxon>Plakobranchus</taxon>
    </lineage>
</organism>
<sequence>MVRRRDSRCKTASVIISPLLLSHRISLKDMRSTGHIPTVGNNVRIPSSCSPYRWHTLQIDHASKSQKEVDYFGKIPRRQKTMPVPKSGSEAEEDREHVTRQLLCFS</sequence>
<reference evidence="2 3" key="1">
    <citation type="journal article" date="2021" name="Elife">
        <title>Chloroplast acquisition without the gene transfer in kleptoplastic sea slugs, Plakobranchus ocellatus.</title>
        <authorList>
            <person name="Maeda T."/>
            <person name="Takahashi S."/>
            <person name="Yoshida T."/>
            <person name="Shimamura S."/>
            <person name="Takaki Y."/>
            <person name="Nagai Y."/>
            <person name="Toyoda A."/>
            <person name="Suzuki Y."/>
            <person name="Arimoto A."/>
            <person name="Ishii H."/>
            <person name="Satoh N."/>
            <person name="Nishiyama T."/>
            <person name="Hasebe M."/>
            <person name="Maruyama T."/>
            <person name="Minagawa J."/>
            <person name="Obokata J."/>
            <person name="Shigenobu S."/>
        </authorList>
    </citation>
    <scope>NUCLEOTIDE SEQUENCE [LARGE SCALE GENOMIC DNA]</scope>
</reference>
<dbReference type="EMBL" id="BLXT01005094">
    <property type="protein sequence ID" value="GFO19777.1"/>
    <property type="molecule type" value="Genomic_DNA"/>
</dbReference>
<evidence type="ECO:0000256" key="1">
    <source>
        <dbReference type="SAM" id="MobiDB-lite"/>
    </source>
</evidence>
<dbReference type="AlphaFoldDB" id="A0AAV4BKD7"/>
<accession>A0AAV4BKD7</accession>
<evidence type="ECO:0000313" key="3">
    <source>
        <dbReference type="Proteomes" id="UP000735302"/>
    </source>
</evidence>
<dbReference type="Proteomes" id="UP000735302">
    <property type="component" value="Unassembled WGS sequence"/>
</dbReference>